<dbReference type="Proteomes" id="UP000600365">
    <property type="component" value="Unassembled WGS sequence"/>
</dbReference>
<organism evidence="6 7">
    <name type="scientific">Streptomyces albiflavescens</name>
    <dbReference type="NCBI Taxonomy" id="1623582"/>
    <lineage>
        <taxon>Bacteria</taxon>
        <taxon>Bacillati</taxon>
        <taxon>Actinomycetota</taxon>
        <taxon>Actinomycetes</taxon>
        <taxon>Kitasatosporales</taxon>
        <taxon>Streptomycetaceae</taxon>
        <taxon>Streptomyces</taxon>
    </lineage>
</organism>
<evidence type="ECO:0000256" key="4">
    <source>
        <dbReference type="SAM" id="MobiDB-lite"/>
    </source>
</evidence>
<evidence type="ECO:0000259" key="5">
    <source>
        <dbReference type="PROSITE" id="PS50995"/>
    </source>
</evidence>
<dbReference type="PANTHER" id="PTHR42756:SF1">
    <property type="entry name" value="TRANSCRIPTIONAL REPRESSOR OF EMRAB OPERON"/>
    <property type="match status" value="1"/>
</dbReference>
<gene>
    <name evidence="6" type="ORF">GCM10011579_031720</name>
</gene>
<reference evidence="6 7" key="1">
    <citation type="journal article" date="2014" name="Int. J. Syst. Evol. Microbiol.">
        <title>Complete genome sequence of Corynebacterium casei LMG S-19264T (=DSM 44701T), isolated from a smear-ripened cheese.</title>
        <authorList>
            <consortium name="US DOE Joint Genome Institute (JGI-PGF)"/>
            <person name="Walter F."/>
            <person name="Albersmeier A."/>
            <person name="Kalinowski J."/>
            <person name="Ruckert C."/>
        </authorList>
    </citation>
    <scope>NUCLEOTIDE SEQUENCE [LARGE SCALE GENOMIC DNA]</scope>
    <source>
        <strain evidence="6 7">CGMCC 4.7111</strain>
    </source>
</reference>
<dbReference type="PRINTS" id="PR00598">
    <property type="entry name" value="HTHMARR"/>
</dbReference>
<evidence type="ECO:0000256" key="2">
    <source>
        <dbReference type="ARBA" id="ARBA00023125"/>
    </source>
</evidence>
<protein>
    <recommendedName>
        <fullName evidence="5">HTH marR-type domain-containing protein</fullName>
    </recommendedName>
</protein>
<dbReference type="InterPro" id="IPR019885">
    <property type="entry name" value="Tscrpt_reg_HTH_AsnC-type_CS"/>
</dbReference>
<proteinExistence type="predicted"/>
<dbReference type="InterPro" id="IPR023187">
    <property type="entry name" value="Tscrpt_reg_MarR-type_CS"/>
</dbReference>
<evidence type="ECO:0000256" key="3">
    <source>
        <dbReference type="ARBA" id="ARBA00023163"/>
    </source>
</evidence>
<feature type="compositionally biased region" description="Low complexity" evidence="4">
    <location>
        <begin position="13"/>
        <end position="27"/>
    </location>
</feature>
<sequence>MTDPSDAATTEQPDAATTEPPDAATADSVDRHVALWKKELDWMDPVKEAIFARLAILARHAAQARRDTLDSDGLQHWQFKVLLMLRRLGPPYEASPSQLADMLGLTRGALSARLGPLEDSGLITRTNERADRRRVRVRLTDAGFDAFEQHAVSEDEGENALLAVLSPAERRMLAELLRKLVVAAESGEGGIGRATYSPKRSRSDGI</sequence>
<keyword evidence="3" id="KW-0804">Transcription</keyword>
<evidence type="ECO:0000313" key="7">
    <source>
        <dbReference type="Proteomes" id="UP000600365"/>
    </source>
</evidence>
<comment type="caution">
    <text evidence="6">The sequence shown here is derived from an EMBL/GenBank/DDBJ whole genome shotgun (WGS) entry which is preliminary data.</text>
</comment>
<dbReference type="GO" id="GO:0003700">
    <property type="term" value="F:DNA-binding transcription factor activity"/>
    <property type="evidence" value="ECO:0007669"/>
    <property type="project" value="InterPro"/>
</dbReference>
<dbReference type="GO" id="GO:0003677">
    <property type="term" value="F:DNA binding"/>
    <property type="evidence" value="ECO:0007669"/>
    <property type="project" value="UniProtKB-KW"/>
</dbReference>
<evidence type="ECO:0000256" key="1">
    <source>
        <dbReference type="ARBA" id="ARBA00023015"/>
    </source>
</evidence>
<evidence type="ECO:0000313" key="6">
    <source>
        <dbReference type="EMBL" id="GGN63405.1"/>
    </source>
</evidence>
<dbReference type="SUPFAM" id="SSF46785">
    <property type="entry name" value="Winged helix' DNA-binding domain"/>
    <property type="match status" value="1"/>
</dbReference>
<dbReference type="PANTHER" id="PTHR42756">
    <property type="entry name" value="TRANSCRIPTIONAL REGULATOR, MARR"/>
    <property type="match status" value="1"/>
</dbReference>
<keyword evidence="7" id="KW-1185">Reference proteome</keyword>
<dbReference type="PROSITE" id="PS01117">
    <property type="entry name" value="HTH_MARR_1"/>
    <property type="match status" value="1"/>
</dbReference>
<feature type="domain" description="HTH marR-type" evidence="5">
    <location>
        <begin position="47"/>
        <end position="182"/>
    </location>
</feature>
<dbReference type="PROSITE" id="PS00519">
    <property type="entry name" value="HTH_ASNC_1"/>
    <property type="match status" value="1"/>
</dbReference>
<keyword evidence="1" id="KW-0805">Transcription regulation</keyword>
<dbReference type="SMART" id="SM00347">
    <property type="entry name" value="HTH_MARR"/>
    <property type="match status" value="1"/>
</dbReference>
<name>A0A917Y2D3_9ACTN</name>
<accession>A0A917Y2D3</accession>
<keyword evidence="2" id="KW-0238">DNA-binding</keyword>
<dbReference type="AlphaFoldDB" id="A0A917Y2D3"/>
<dbReference type="PROSITE" id="PS50995">
    <property type="entry name" value="HTH_MARR_2"/>
    <property type="match status" value="1"/>
</dbReference>
<dbReference type="Gene3D" id="1.10.10.10">
    <property type="entry name" value="Winged helix-like DNA-binding domain superfamily/Winged helix DNA-binding domain"/>
    <property type="match status" value="1"/>
</dbReference>
<dbReference type="InterPro" id="IPR036388">
    <property type="entry name" value="WH-like_DNA-bd_sf"/>
</dbReference>
<dbReference type="EMBL" id="BMMM01000005">
    <property type="protein sequence ID" value="GGN63405.1"/>
    <property type="molecule type" value="Genomic_DNA"/>
</dbReference>
<dbReference type="Pfam" id="PF12802">
    <property type="entry name" value="MarR_2"/>
    <property type="match status" value="1"/>
</dbReference>
<dbReference type="InterPro" id="IPR036390">
    <property type="entry name" value="WH_DNA-bd_sf"/>
</dbReference>
<dbReference type="RefSeq" id="WP_189186644.1">
    <property type="nucleotide sequence ID" value="NZ_BMMM01000005.1"/>
</dbReference>
<dbReference type="InterPro" id="IPR000835">
    <property type="entry name" value="HTH_MarR-typ"/>
</dbReference>
<feature type="region of interest" description="Disordered" evidence="4">
    <location>
        <begin position="1"/>
        <end position="27"/>
    </location>
</feature>